<dbReference type="GO" id="GO:0004818">
    <property type="term" value="F:glutamate-tRNA ligase activity"/>
    <property type="evidence" value="ECO:0007669"/>
    <property type="project" value="TreeGrafter"/>
</dbReference>
<dbReference type="InterPro" id="IPR001412">
    <property type="entry name" value="aa-tRNA-synth_I_CS"/>
</dbReference>
<dbReference type="HOGENOM" id="CLU_1115980_0_0_1"/>
<keyword evidence="3 5" id="KW-0067">ATP-binding</keyword>
<comment type="similarity">
    <text evidence="5">Belongs to the class-I aminoacyl-tRNA synthetase family.</text>
</comment>
<evidence type="ECO:0000256" key="5">
    <source>
        <dbReference type="RuleBase" id="RU363037"/>
    </source>
</evidence>
<dbReference type="GeneID" id="25260617"/>
<dbReference type="PANTHER" id="PTHR43311:SF2">
    <property type="entry name" value="GLUTAMATE--TRNA LIGASE, MITOCHONDRIAL-RELATED"/>
    <property type="match status" value="1"/>
</dbReference>
<keyword evidence="2 5" id="KW-0547">Nucleotide-binding</keyword>
<dbReference type="RefSeq" id="XP_013236944.1">
    <property type="nucleotide sequence ID" value="XM_013381490.1"/>
</dbReference>
<dbReference type="AlphaFoldDB" id="A0A098VN46"/>
<keyword evidence="5" id="KW-0648">Protein biosynthesis</keyword>
<accession>A0A098VN46</accession>
<dbReference type="EMBL" id="JMKJ01000577">
    <property type="protein sequence ID" value="KGG50497.1"/>
    <property type="molecule type" value="Genomic_DNA"/>
</dbReference>
<evidence type="ECO:0000256" key="2">
    <source>
        <dbReference type="ARBA" id="ARBA00022741"/>
    </source>
</evidence>
<keyword evidence="4 5" id="KW-0030">Aminoacyl-tRNA synthetase</keyword>
<dbReference type="PROSITE" id="PS00178">
    <property type="entry name" value="AA_TRNA_LIGASE_I"/>
    <property type="match status" value="1"/>
</dbReference>
<dbReference type="Pfam" id="PF00749">
    <property type="entry name" value="tRNA-synt_1c"/>
    <property type="match status" value="1"/>
</dbReference>
<dbReference type="Proteomes" id="UP000029725">
    <property type="component" value="Unassembled WGS sequence"/>
</dbReference>
<keyword evidence="1 5" id="KW-0436">Ligase</keyword>
<dbReference type="PRINTS" id="PR00987">
    <property type="entry name" value="TRNASYNTHGLU"/>
</dbReference>
<dbReference type="GO" id="GO:0005524">
    <property type="term" value="F:ATP binding"/>
    <property type="evidence" value="ECO:0007669"/>
    <property type="project" value="UniProtKB-KW"/>
</dbReference>
<gene>
    <name evidence="7" type="ORF">DI09_68p50</name>
</gene>
<dbReference type="Gene3D" id="3.40.50.620">
    <property type="entry name" value="HUPs"/>
    <property type="match status" value="1"/>
</dbReference>
<evidence type="ECO:0000259" key="6">
    <source>
        <dbReference type="Pfam" id="PF00749"/>
    </source>
</evidence>
<proteinExistence type="inferred from homology"/>
<dbReference type="InterPro" id="IPR049940">
    <property type="entry name" value="GluQ/Sye"/>
</dbReference>
<feature type="domain" description="Glutamyl/glutaminyl-tRNA synthetase class Ib catalytic" evidence="6">
    <location>
        <begin position="6"/>
        <end position="227"/>
    </location>
</feature>
<comment type="caution">
    <text evidence="7">The sequence shown here is derived from an EMBL/GenBank/DDBJ whole genome shotgun (WGS) entry which is preliminary data.</text>
</comment>
<evidence type="ECO:0000256" key="3">
    <source>
        <dbReference type="ARBA" id="ARBA00022840"/>
    </source>
</evidence>
<dbReference type="InterPro" id="IPR000924">
    <property type="entry name" value="Glu/Gln-tRNA-synth"/>
</dbReference>
<dbReference type="InterPro" id="IPR014729">
    <property type="entry name" value="Rossmann-like_a/b/a_fold"/>
</dbReference>
<reference evidence="7 8" key="1">
    <citation type="submission" date="2014-04" db="EMBL/GenBank/DDBJ databases">
        <title>A new species of microsporidia sheds light on the evolution of extreme parasitism.</title>
        <authorList>
            <person name="Haag K.L."/>
            <person name="James T.Y."/>
            <person name="Larsson R."/>
            <person name="Schaer T.M."/>
            <person name="Refardt D."/>
            <person name="Pombert J.-F."/>
            <person name="Ebert D."/>
        </authorList>
    </citation>
    <scope>NUCLEOTIDE SEQUENCE [LARGE SCALE GENOMIC DNA]</scope>
    <source>
        <strain evidence="7 8">UGP3</strain>
        <tissue evidence="7">Spores</tissue>
    </source>
</reference>
<evidence type="ECO:0000313" key="8">
    <source>
        <dbReference type="Proteomes" id="UP000029725"/>
    </source>
</evidence>
<evidence type="ECO:0000313" key="7">
    <source>
        <dbReference type="EMBL" id="KGG50497.1"/>
    </source>
</evidence>
<dbReference type="InterPro" id="IPR020058">
    <property type="entry name" value="Glu/Gln-tRNA-synth_Ib_cat-dom"/>
</dbReference>
<keyword evidence="8" id="KW-1185">Reference proteome</keyword>
<dbReference type="GO" id="GO:0005739">
    <property type="term" value="C:mitochondrion"/>
    <property type="evidence" value="ECO:0007669"/>
    <property type="project" value="TreeGrafter"/>
</dbReference>
<dbReference type="GO" id="GO:0006424">
    <property type="term" value="P:glutamyl-tRNA aminoacylation"/>
    <property type="evidence" value="ECO:0007669"/>
    <property type="project" value="TreeGrafter"/>
</dbReference>
<organism evidence="7 8">
    <name type="scientific">Mitosporidium daphniae</name>
    <dbReference type="NCBI Taxonomy" id="1485682"/>
    <lineage>
        <taxon>Eukaryota</taxon>
        <taxon>Fungi</taxon>
        <taxon>Fungi incertae sedis</taxon>
        <taxon>Microsporidia</taxon>
        <taxon>Mitosporidium</taxon>
    </lineage>
</organism>
<name>A0A098VN46_9MICR</name>
<dbReference type="OrthoDB" id="428822at2759"/>
<sequence length="249" mass="27752">MGFHPRLRFAPSPTGKLHLGGLRTALFNYFFAKKHHGQLFLRIEDTDKARSVAGAASSFISILNWTGIKFDPYVDHLGRSFPHICQSSRLDLYRSHAKVLLDKGFAYRCYCPKELSPDGLTPPSAYGGTCRSLSRCENPNLCGKPFAIRLKVDQSLYEDVQNKLLKASFRDLVYGDALFGYFKHVPADPILLKSDGTMVSLLVGWPTYHLANVVDDHEMNISHVLRGSVGPYADVLGMACLYSPPFVPL</sequence>
<dbReference type="PANTHER" id="PTHR43311">
    <property type="entry name" value="GLUTAMATE--TRNA LIGASE"/>
    <property type="match status" value="1"/>
</dbReference>
<dbReference type="VEuPathDB" id="MicrosporidiaDB:DI09_68p50"/>
<evidence type="ECO:0000256" key="4">
    <source>
        <dbReference type="ARBA" id="ARBA00023146"/>
    </source>
</evidence>
<protein>
    <recommendedName>
        <fullName evidence="6">Glutamyl/glutaminyl-tRNA synthetase class Ib catalytic domain-containing protein</fullName>
    </recommendedName>
</protein>
<evidence type="ECO:0000256" key="1">
    <source>
        <dbReference type="ARBA" id="ARBA00022598"/>
    </source>
</evidence>
<dbReference type="SUPFAM" id="SSF52374">
    <property type="entry name" value="Nucleotidylyl transferase"/>
    <property type="match status" value="1"/>
</dbReference>